<comment type="catalytic activity">
    <reaction evidence="6">
        <text>Exonucleolytic cleavage in either 5'- to 3'- or 3'- to 5'-direction to yield nucleoside 5'-phosphates.</text>
        <dbReference type="EC" id="3.1.11.6"/>
    </reaction>
</comment>
<dbReference type="OrthoDB" id="287668at2"/>
<dbReference type="STRING" id="1842727.RD110_19940"/>
<evidence type="ECO:0000256" key="5">
    <source>
        <dbReference type="ARBA" id="ARBA00022839"/>
    </source>
</evidence>
<gene>
    <name evidence="6" type="primary">xseB</name>
    <name evidence="7" type="ORF">RD110_19940</name>
</gene>
<dbReference type="NCBIfam" id="NF002141">
    <property type="entry name" value="PRK00977.1-5"/>
    <property type="match status" value="1"/>
</dbReference>
<dbReference type="GO" id="GO:0008855">
    <property type="term" value="F:exodeoxyribonuclease VII activity"/>
    <property type="evidence" value="ECO:0007669"/>
    <property type="project" value="UniProtKB-UniRule"/>
</dbReference>
<evidence type="ECO:0000313" key="8">
    <source>
        <dbReference type="Proteomes" id="UP000186609"/>
    </source>
</evidence>
<dbReference type="PANTHER" id="PTHR34137">
    <property type="entry name" value="EXODEOXYRIBONUCLEASE 7 SMALL SUBUNIT"/>
    <property type="match status" value="1"/>
</dbReference>
<dbReference type="PANTHER" id="PTHR34137:SF1">
    <property type="entry name" value="EXODEOXYRIBONUCLEASE 7 SMALL SUBUNIT"/>
    <property type="match status" value="1"/>
</dbReference>
<keyword evidence="8" id="KW-1185">Reference proteome</keyword>
<name>A0A1P8JZN7_9BURK</name>
<dbReference type="EMBL" id="CP019236">
    <property type="protein sequence ID" value="APW39205.1"/>
    <property type="molecule type" value="Genomic_DNA"/>
</dbReference>
<dbReference type="AlphaFoldDB" id="A0A1P8JZN7"/>
<keyword evidence="2 6" id="KW-0963">Cytoplasm</keyword>
<keyword evidence="3 6" id="KW-0540">Nuclease</keyword>
<dbReference type="InterPro" id="IPR003761">
    <property type="entry name" value="Exonuc_VII_S"/>
</dbReference>
<dbReference type="NCBIfam" id="TIGR01280">
    <property type="entry name" value="xseB"/>
    <property type="match status" value="1"/>
</dbReference>
<dbReference type="GO" id="GO:0005829">
    <property type="term" value="C:cytosol"/>
    <property type="evidence" value="ECO:0007669"/>
    <property type="project" value="TreeGrafter"/>
</dbReference>
<reference evidence="7 8" key="1">
    <citation type="submission" date="2017-01" db="EMBL/GenBank/DDBJ databases">
        <authorList>
            <person name="Mah S.A."/>
            <person name="Swanson W.J."/>
            <person name="Moy G.W."/>
            <person name="Vacquier V.D."/>
        </authorList>
    </citation>
    <scope>NUCLEOTIDE SEQUENCE [LARGE SCALE GENOMIC DNA]</scope>
    <source>
        <strain evidence="7 8">DCY110</strain>
    </source>
</reference>
<evidence type="ECO:0000313" key="7">
    <source>
        <dbReference type="EMBL" id="APW39205.1"/>
    </source>
</evidence>
<keyword evidence="5 6" id="KW-0269">Exonuclease</keyword>
<accession>A0A1P8JZN7</accession>
<proteinExistence type="inferred from homology"/>
<dbReference type="SUPFAM" id="SSF116842">
    <property type="entry name" value="XseB-like"/>
    <property type="match status" value="1"/>
</dbReference>
<evidence type="ECO:0000256" key="6">
    <source>
        <dbReference type="HAMAP-Rule" id="MF_00337"/>
    </source>
</evidence>
<dbReference type="Gene3D" id="1.10.287.1040">
    <property type="entry name" value="Exonuclease VII, small subunit"/>
    <property type="match status" value="1"/>
</dbReference>
<evidence type="ECO:0000256" key="3">
    <source>
        <dbReference type="ARBA" id="ARBA00022722"/>
    </source>
</evidence>
<dbReference type="RefSeq" id="WP_076201407.1">
    <property type="nucleotide sequence ID" value="NZ_CP019236.1"/>
</dbReference>
<evidence type="ECO:0000256" key="4">
    <source>
        <dbReference type="ARBA" id="ARBA00022801"/>
    </source>
</evidence>
<comment type="function">
    <text evidence="6">Bidirectionally degrades single-stranded DNA into large acid-insoluble oligonucleotides, which are then degraded further into small acid-soluble oligonucleotides.</text>
</comment>
<sequence>MPKAPASPVPTAAVPALSPVPASFEAAQEELEQLVSRLESGQMPLEQLLTGYQRGAELLKFCRGKLEAVEDQIKVLDQGALKPWGQE</sequence>
<dbReference type="HAMAP" id="MF_00337">
    <property type="entry name" value="Exonuc_7_S"/>
    <property type="match status" value="1"/>
</dbReference>
<dbReference type="Pfam" id="PF02609">
    <property type="entry name" value="Exonuc_VII_S"/>
    <property type="match status" value="1"/>
</dbReference>
<keyword evidence="4 6" id="KW-0378">Hydrolase</keyword>
<dbReference type="KEGG" id="rhy:RD110_19940"/>
<protein>
    <recommendedName>
        <fullName evidence="6">Exodeoxyribonuclease 7 small subunit</fullName>
        <ecNumber evidence="6">3.1.11.6</ecNumber>
    </recommendedName>
    <alternativeName>
        <fullName evidence="6">Exodeoxyribonuclease VII small subunit</fullName>
        <shortName evidence="6">Exonuclease VII small subunit</shortName>
    </alternativeName>
</protein>
<dbReference type="GO" id="GO:0009318">
    <property type="term" value="C:exodeoxyribonuclease VII complex"/>
    <property type="evidence" value="ECO:0007669"/>
    <property type="project" value="UniProtKB-UniRule"/>
</dbReference>
<evidence type="ECO:0000256" key="1">
    <source>
        <dbReference type="ARBA" id="ARBA00009998"/>
    </source>
</evidence>
<comment type="similarity">
    <text evidence="1 6">Belongs to the XseB family.</text>
</comment>
<dbReference type="EC" id="3.1.11.6" evidence="6"/>
<dbReference type="GO" id="GO:0006308">
    <property type="term" value="P:DNA catabolic process"/>
    <property type="evidence" value="ECO:0007669"/>
    <property type="project" value="UniProtKB-UniRule"/>
</dbReference>
<evidence type="ECO:0000256" key="2">
    <source>
        <dbReference type="ARBA" id="ARBA00022490"/>
    </source>
</evidence>
<dbReference type="InterPro" id="IPR037004">
    <property type="entry name" value="Exonuc_VII_ssu_sf"/>
</dbReference>
<dbReference type="Proteomes" id="UP000186609">
    <property type="component" value="Chromosome"/>
</dbReference>
<comment type="subunit">
    <text evidence="6">Heterooligomer composed of large and small subunits.</text>
</comment>
<organism evidence="7 8">
    <name type="scientific">Rhodoferax koreensis</name>
    <dbReference type="NCBI Taxonomy" id="1842727"/>
    <lineage>
        <taxon>Bacteria</taxon>
        <taxon>Pseudomonadati</taxon>
        <taxon>Pseudomonadota</taxon>
        <taxon>Betaproteobacteria</taxon>
        <taxon>Burkholderiales</taxon>
        <taxon>Comamonadaceae</taxon>
        <taxon>Rhodoferax</taxon>
    </lineage>
</organism>
<comment type="subcellular location">
    <subcellularLocation>
        <location evidence="6">Cytoplasm</location>
    </subcellularLocation>
</comment>